<gene>
    <name evidence="3" type="ORF">RN001_011716</name>
</gene>
<dbReference type="GO" id="GO:0016020">
    <property type="term" value="C:membrane"/>
    <property type="evidence" value="ECO:0007669"/>
    <property type="project" value="TreeGrafter"/>
</dbReference>
<evidence type="ECO:0000313" key="4">
    <source>
        <dbReference type="Proteomes" id="UP001353858"/>
    </source>
</evidence>
<comment type="caution">
    <text evidence="3">The sequence shown here is derived from an EMBL/GenBank/DDBJ whole genome shotgun (WGS) entry which is preliminary data.</text>
</comment>
<feature type="transmembrane region" description="Helical" evidence="1">
    <location>
        <begin position="153"/>
        <end position="177"/>
    </location>
</feature>
<keyword evidence="2" id="KW-0732">Signal</keyword>
<keyword evidence="4" id="KW-1185">Reference proteome</keyword>
<dbReference type="AlphaFoldDB" id="A0AAN7SER1"/>
<sequence length="248" mass="27481">MELLKVSSVLMLIAFSVASPASKSAFWKDTALDNAVEEMRSLCANNDAISCLKYKFMSFLDGFFKKDSYQILDNININRNGFHANEISGRSDASLEDNVQDYIQSHDVTFKLPFEGSSVTVASGNLDKDEIDLKLRLSDSGSVQARKSKLKKIIVPIFIFILLKAITVIPLALGVLGLKAWNALQLSFFSFVISITLAVFQLCKKIASDHHHAHLAHPWDAAYARSFDAEPVPVKDDEAQKLAYSAYA</sequence>
<accession>A0AAN7SER1</accession>
<keyword evidence="1" id="KW-0812">Transmembrane</keyword>
<keyword evidence="1" id="KW-1133">Transmembrane helix</keyword>
<keyword evidence="1" id="KW-0472">Membrane</keyword>
<dbReference type="Pfam" id="PF07898">
    <property type="entry name" value="DUF1676"/>
    <property type="match status" value="1"/>
</dbReference>
<protein>
    <recommendedName>
        <fullName evidence="5">Osiris 19</fullName>
    </recommendedName>
</protein>
<dbReference type="Proteomes" id="UP001353858">
    <property type="component" value="Unassembled WGS sequence"/>
</dbReference>
<evidence type="ECO:0000256" key="2">
    <source>
        <dbReference type="SAM" id="SignalP"/>
    </source>
</evidence>
<evidence type="ECO:0008006" key="5">
    <source>
        <dbReference type="Google" id="ProtNLM"/>
    </source>
</evidence>
<feature type="signal peptide" evidence="2">
    <location>
        <begin position="1"/>
        <end position="18"/>
    </location>
</feature>
<evidence type="ECO:0000313" key="3">
    <source>
        <dbReference type="EMBL" id="KAK4875294.1"/>
    </source>
</evidence>
<proteinExistence type="predicted"/>
<feature type="chain" id="PRO_5042832884" description="Osiris 19" evidence="2">
    <location>
        <begin position="19"/>
        <end position="248"/>
    </location>
</feature>
<dbReference type="EMBL" id="JARPUR010000005">
    <property type="protein sequence ID" value="KAK4875294.1"/>
    <property type="molecule type" value="Genomic_DNA"/>
</dbReference>
<name>A0AAN7SER1_9COLE</name>
<organism evidence="3 4">
    <name type="scientific">Aquatica leii</name>
    <dbReference type="NCBI Taxonomy" id="1421715"/>
    <lineage>
        <taxon>Eukaryota</taxon>
        <taxon>Metazoa</taxon>
        <taxon>Ecdysozoa</taxon>
        <taxon>Arthropoda</taxon>
        <taxon>Hexapoda</taxon>
        <taxon>Insecta</taxon>
        <taxon>Pterygota</taxon>
        <taxon>Neoptera</taxon>
        <taxon>Endopterygota</taxon>
        <taxon>Coleoptera</taxon>
        <taxon>Polyphaga</taxon>
        <taxon>Elateriformia</taxon>
        <taxon>Elateroidea</taxon>
        <taxon>Lampyridae</taxon>
        <taxon>Luciolinae</taxon>
        <taxon>Aquatica</taxon>
    </lineage>
</organism>
<dbReference type="PANTHER" id="PTHR21879:SF6">
    <property type="entry name" value="OSIRIS 19, ISOFORM A"/>
    <property type="match status" value="1"/>
</dbReference>
<dbReference type="PANTHER" id="PTHR21879">
    <property type="entry name" value="FI03362P-RELATED-RELATED"/>
    <property type="match status" value="1"/>
</dbReference>
<feature type="transmembrane region" description="Helical" evidence="1">
    <location>
        <begin position="183"/>
        <end position="203"/>
    </location>
</feature>
<dbReference type="InterPro" id="IPR012464">
    <property type="entry name" value="DUF1676"/>
</dbReference>
<evidence type="ECO:0000256" key="1">
    <source>
        <dbReference type="SAM" id="Phobius"/>
    </source>
</evidence>
<reference evidence="4" key="1">
    <citation type="submission" date="2023-01" db="EMBL/GenBank/DDBJ databases">
        <title>Key to firefly adult light organ development and bioluminescence: homeobox transcription factors regulate luciferase expression and transportation to peroxisome.</title>
        <authorList>
            <person name="Fu X."/>
        </authorList>
    </citation>
    <scope>NUCLEOTIDE SEQUENCE [LARGE SCALE GENOMIC DNA]</scope>
</reference>